<gene>
    <name evidence="2" type="ORF">OIU77_021564</name>
</gene>
<evidence type="ECO:0000256" key="1">
    <source>
        <dbReference type="SAM" id="MobiDB-lite"/>
    </source>
</evidence>
<dbReference type="EMBL" id="JAPFFI010000004">
    <property type="protein sequence ID" value="KAJ6396556.1"/>
    <property type="molecule type" value="Genomic_DNA"/>
</dbReference>
<dbReference type="Proteomes" id="UP001141253">
    <property type="component" value="Chromosome 4"/>
</dbReference>
<name>A0ABQ9CAA3_9ROSI</name>
<feature type="compositionally biased region" description="Basic and acidic residues" evidence="1">
    <location>
        <begin position="1"/>
        <end position="30"/>
    </location>
</feature>
<feature type="region of interest" description="Disordered" evidence="1">
    <location>
        <begin position="1"/>
        <end position="54"/>
    </location>
</feature>
<protein>
    <submittedName>
        <fullName evidence="2">Uncharacterized protein</fullName>
    </submittedName>
</protein>
<keyword evidence="3" id="KW-1185">Reference proteome</keyword>
<reference evidence="2" key="2">
    <citation type="journal article" date="2023" name="Int. J. Mol. Sci.">
        <title>De Novo Assembly and Annotation of 11 Diverse Shrub Willow (Salix) Genomes Reveals Novel Gene Organization in Sex-Linked Regions.</title>
        <authorList>
            <person name="Hyden B."/>
            <person name="Feng K."/>
            <person name="Yates T.B."/>
            <person name="Jawdy S."/>
            <person name="Cereghino C."/>
            <person name="Smart L.B."/>
            <person name="Muchero W."/>
        </authorList>
    </citation>
    <scope>NUCLEOTIDE SEQUENCE</scope>
    <source>
        <tissue evidence="2">Shoot tip</tissue>
    </source>
</reference>
<sequence length="85" mass="9745">MGTERGERRHRGTEEARDDVRSQARGEVRRQRVKERRRSGGGANDGEGEVKGKGKCFPLLMKGIHFPEIRYINCIDRKSGEKQFS</sequence>
<evidence type="ECO:0000313" key="2">
    <source>
        <dbReference type="EMBL" id="KAJ6396556.1"/>
    </source>
</evidence>
<reference evidence="2" key="1">
    <citation type="submission" date="2022-10" db="EMBL/GenBank/DDBJ databases">
        <authorList>
            <person name="Hyden B.L."/>
            <person name="Feng K."/>
            <person name="Yates T."/>
            <person name="Jawdy S."/>
            <person name="Smart L.B."/>
            <person name="Muchero W."/>
        </authorList>
    </citation>
    <scope>NUCLEOTIDE SEQUENCE</scope>
    <source>
        <tissue evidence="2">Shoot tip</tissue>
    </source>
</reference>
<evidence type="ECO:0000313" key="3">
    <source>
        <dbReference type="Proteomes" id="UP001141253"/>
    </source>
</evidence>
<proteinExistence type="predicted"/>
<organism evidence="2 3">
    <name type="scientific">Salix suchowensis</name>
    <dbReference type="NCBI Taxonomy" id="1278906"/>
    <lineage>
        <taxon>Eukaryota</taxon>
        <taxon>Viridiplantae</taxon>
        <taxon>Streptophyta</taxon>
        <taxon>Embryophyta</taxon>
        <taxon>Tracheophyta</taxon>
        <taxon>Spermatophyta</taxon>
        <taxon>Magnoliopsida</taxon>
        <taxon>eudicotyledons</taxon>
        <taxon>Gunneridae</taxon>
        <taxon>Pentapetalae</taxon>
        <taxon>rosids</taxon>
        <taxon>fabids</taxon>
        <taxon>Malpighiales</taxon>
        <taxon>Salicaceae</taxon>
        <taxon>Saliceae</taxon>
        <taxon>Salix</taxon>
    </lineage>
</organism>
<comment type="caution">
    <text evidence="2">The sequence shown here is derived from an EMBL/GenBank/DDBJ whole genome shotgun (WGS) entry which is preliminary data.</text>
</comment>
<accession>A0ABQ9CAA3</accession>